<dbReference type="PROSITE" id="PS50977">
    <property type="entry name" value="HTH_TETR_2"/>
    <property type="match status" value="1"/>
</dbReference>
<dbReference type="SUPFAM" id="SSF46689">
    <property type="entry name" value="Homeodomain-like"/>
    <property type="match status" value="1"/>
</dbReference>
<dbReference type="PANTHER" id="PTHR30055">
    <property type="entry name" value="HTH-TYPE TRANSCRIPTIONAL REGULATOR RUTR"/>
    <property type="match status" value="1"/>
</dbReference>
<feature type="DNA-binding region" description="H-T-H motif" evidence="4">
    <location>
        <begin position="32"/>
        <end position="51"/>
    </location>
</feature>
<feature type="domain" description="HTH tetR-type" evidence="5">
    <location>
        <begin position="9"/>
        <end position="69"/>
    </location>
</feature>
<evidence type="ECO:0000259" key="5">
    <source>
        <dbReference type="PROSITE" id="PS50977"/>
    </source>
</evidence>
<reference evidence="6 7" key="1">
    <citation type="journal article" date="2015" name="Genome Announc.">
        <title>Draft Genome Sequences of Marine Isolates of Thalassomonas viridans and Thalassomonas actiniarum.</title>
        <authorList>
            <person name="Olonade I."/>
            <person name="van Zyl L.J."/>
            <person name="Trindade M."/>
        </authorList>
    </citation>
    <scope>NUCLEOTIDE SEQUENCE [LARGE SCALE GENOMIC DNA]</scope>
    <source>
        <strain evidence="6 7">A5K-106</strain>
    </source>
</reference>
<dbReference type="InterPro" id="IPR023772">
    <property type="entry name" value="DNA-bd_HTH_TetR-type_CS"/>
</dbReference>
<dbReference type="GO" id="GO:0000976">
    <property type="term" value="F:transcription cis-regulatory region binding"/>
    <property type="evidence" value="ECO:0007669"/>
    <property type="project" value="TreeGrafter"/>
</dbReference>
<dbReference type="Proteomes" id="UP000032568">
    <property type="component" value="Chromosome"/>
</dbReference>
<dbReference type="Pfam" id="PF14246">
    <property type="entry name" value="TetR_C_7"/>
    <property type="match status" value="1"/>
</dbReference>
<evidence type="ECO:0000256" key="3">
    <source>
        <dbReference type="ARBA" id="ARBA00023163"/>
    </source>
</evidence>
<keyword evidence="2 4" id="KW-0238">DNA-binding</keyword>
<dbReference type="RefSeq" id="WP_044832531.1">
    <property type="nucleotide sequence ID" value="NZ_CP059735.1"/>
</dbReference>
<dbReference type="InterPro" id="IPR036271">
    <property type="entry name" value="Tet_transcr_reg_TetR-rel_C_sf"/>
</dbReference>
<dbReference type="PROSITE" id="PS01081">
    <property type="entry name" value="HTH_TETR_1"/>
    <property type="match status" value="1"/>
</dbReference>
<gene>
    <name evidence="6" type="ORF">SG35_010000</name>
</gene>
<keyword evidence="3" id="KW-0804">Transcription</keyword>
<dbReference type="GO" id="GO:0003700">
    <property type="term" value="F:DNA-binding transcription factor activity"/>
    <property type="evidence" value="ECO:0007669"/>
    <property type="project" value="TreeGrafter"/>
</dbReference>
<evidence type="ECO:0000313" key="7">
    <source>
        <dbReference type="Proteomes" id="UP000032568"/>
    </source>
</evidence>
<dbReference type="PANTHER" id="PTHR30055:SF224">
    <property type="entry name" value="TRANSCRIPTIONAL REGULATOR TETR FAMILY"/>
    <property type="match status" value="1"/>
</dbReference>
<dbReference type="AlphaFoldDB" id="A0AAE9YTH6"/>
<dbReference type="EMBL" id="CP059735">
    <property type="protein sequence ID" value="WDE00925.1"/>
    <property type="molecule type" value="Genomic_DNA"/>
</dbReference>
<dbReference type="Gene3D" id="1.10.357.10">
    <property type="entry name" value="Tetracycline Repressor, domain 2"/>
    <property type="match status" value="1"/>
</dbReference>
<name>A0AAE9YTH6_9GAMM</name>
<keyword evidence="7" id="KW-1185">Reference proteome</keyword>
<dbReference type="Pfam" id="PF00440">
    <property type="entry name" value="TetR_N"/>
    <property type="match status" value="1"/>
</dbReference>
<protein>
    <submittedName>
        <fullName evidence="6">TetR/AcrR family transcriptional regulator</fullName>
    </submittedName>
</protein>
<dbReference type="SUPFAM" id="SSF48498">
    <property type="entry name" value="Tetracyclin repressor-like, C-terminal domain"/>
    <property type="match status" value="1"/>
</dbReference>
<organism evidence="6 7">
    <name type="scientific">Thalassomonas actiniarum</name>
    <dbReference type="NCBI Taxonomy" id="485447"/>
    <lineage>
        <taxon>Bacteria</taxon>
        <taxon>Pseudomonadati</taxon>
        <taxon>Pseudomonadota</taxon>
        <taxon>Gammaproteobacteria</taxon>
        <taxon>Alteromonadales</taxon>
        <taxon>Colwelliaceae</taxon>
        <taxon>Thalassomonas</taxon>
    </lineage>
</organism>
<dbReference type="InterPro" id="IPR009057">
    <property type="entry name" value="Homeodomain-like_sf"/>
</dbReference>
<evidence type="ECO:0000313" key="6">
    <source>
        <dbReference type="EMBL" id="WDE00925.1"/>
    </source>
</evidence>
<keyword evidence="1" id="KW-0805">Transcription regulation</keyword>
<evidence type="ECO:0000256" key="4">
    <source>
        <dbReference type="PROSITE-ProRule" id="PRU00335"/>
    </source>
</evidence>
<dbReference type="FunFam" id="1.10.10.60:FF:000141">
    <property type="entry name" value="TetR family transcriptional regulator"/>
    <property type="match status" value="1"/>
</dbReference>
<dbReference type="PRINTS" id="PR00455">
    <property type="entry name" value="HTHTETR"/>
</dbReference>
<reference evidence="6 7" key="2">
    <citation type="journal article" date="2022" name="Mar. Drugs">
        <title>Bioassay-Guided Fractionation Leads to the Detection of Cholic Acid Generated by the Rare Thalassomonas sp.</title>
        <authorList>
            <person name="Pheiffer F."/>
            <person name="Schneider Y.K."/>
            <person name="Hansen E.H."/>
            <person name="Andersen J.H."/>
            <person name="Isaksson J."/>
            <person name="Busche T."/>
            <person name="R C."/>
            <person name="Kalinowski J."/>
            <person name="Zyl L.V."/>
            <person name="Trindade M."/>
        </authorList>
    </citation>
    <scope>NUCLEOTIDE SEQUENCE [LARGE SCALE GENOMIC DNA]</scope>
    <source>
        <strain evidence="6 7">A5K-106</strain>
    </source>
</reference>
<evidence type="ECO:0000256" key="1">
    <source>
        <dbReference type="ARBA" id="ARBA00023015"/>
    </source>
</evidence>
<dbReference type="InterPro" id="IPR001647">
    <property type="entry name" value="HTH_TetR"/>
</dbReference>
<sequence length="202" mass="22646">MEKKITQSERKHAAILAAAIEEFKDKGFRATSMDSLAARAQVSKRTVYNHFASKELLFQAIAQQMFDHSAQVTSIRYQSDLPLAQQLLEFSDKELDLLASEHFRGLAKIMIGECIHSPELAASTMAQLNEQELSLEQWIRDAVTDQKLKPVEPAYAAGQFIALIKANAFWPQITMGQAIPDAKQKQQIARDAVGMFLAYYAL</sequence>
<dbReference type="KEGG" id="tact:SG35_010000"/>
<dbReference type="InterPro" id="IPR050109">
    <property type="entry name" value="HTH-type_TetR-like_transc_reg"/>
</dbReference>
<dbReference type="InterPro" id="IPR039536">
    <property type="entry name" value="TetR_C_Proteobacteria"/>
</dbReference>
<proteinExistence type="predicted"/>
<evidence type="ECO:0000256" key="2">
    <source>
        <dbReference type="ARBA" id="ARBA00023125"/>
    </source>
</evidence>
<dbReference type="Gene3D" id="1.10.10.60">
    <property type="entry name" value="Homeodomain-like"/>
    <property type="match status" value="1"/>
</dbReference>
<accession>A0AAE9YTH6</accession>